<protein>
    <submittedName>
        <fullName evidence="1">Uncharacterized protein</fullName>
    </submittedName>
</protein>
<proteinExistence type="predicted"/>
<organism evidence="1">
    <name type="scientific">Magallana gigas</name>
    <name type="common">Pacific oyster</name>
    <name type="synonym">Crassostrea gigas</name>
    <dbReference type="NCBI Taxonomy" id="29159"/>
    <lineage>
        <taxon>Eukaryota</taxon>
        <taxon>Metazoa</taxon>
        <taxon>Spiralia</taxon>
        <taxon>Lophotrochozoa</taxon>
        <taxon>Mollusca</taxon>
        <taxon>Bivalvia</taxon>
        <taxon>Autobranchia</taxon>
        <taxon>Pteriomorphia</taxon>
        <taxon>Ostreida</taxon>
        <taxon>Ostreoidea</taxon>
        <taxon>Ostreidae</taxon>
        <taxon>Magallana</taxon>
    </lineage>
</organism>
<gene>
    <name evidence="1" type="ORF">CGI_10005533</name>
</gene>
<reference evidence="1" key="1">
    <citation type="journal article" date="2012" name="Nature">
        <title>The oyster genome reveals stress adaptation and complexity of shell formation.</title>
        <authorList>
            <person name="Zhang G."/>
            <person name="Fang X."/>
            <person name="Guo X."/>
            <person name="Li L."/>
            <person name="Luo R."/>
            <person name="Xu F."/>
            <person name="Yang P."/>
            <person name="Zhang L."/>
            <person name="Wang X."/>
            <person name="Qi H."/>
            <person name="Xiong Z."/>
            <person name="Que H."/>
            <person name="Xie Y."/>
            <person name="Holland P.W."/>
            <person name="Paps J."/>
            <person name="Zhu Y."/>
            <person name="Wu F."/>
            <person name="Chen Y."/>
            <person name="Wang J."/>
            <person name="Peng C."/>
            <person name="Meng J."/>
            <person name="Yang L."/>
            <person name="Liu J."/>
            <person name="Wen B."/>
            <person name="Zhang N."/>
            <person name="Huang Z."/>
            <person name="Zhu Q."/>
            <person name="Feng Y."/>
            <person name="Mount A."/>
            <person name="Hedgecock D."/>
            <person name="Xu Z."/>
            <person name="Liu Y."/>
            <person name="Domazet-Loso T."/>
            <person name="Du Y."/>
            <person name="Sun X."/>
            <person name="Zhang S."/>
            <person name="Liu B."/>
            <person name="Cheng P."/>
            <person name="Jiang X."/>
            <person name="Li J."/>
            <person name="Fan D."/>
            <person name="Wang W."/>
            <person name="Fu W."/>
            <person name="Wang T."/>
            <person name="Wang B."/>
            <person name="Zhang J."/>
            <person name="Peng Z."/>
            <person name="Li Y."/>
            <person name="Li N."/>
            <person name="Wang J."/>
            <person name="Chen M."/>
            <person name="He Y."/>
            <person name="Tan F."/>
            <person name="Song X."/>
            <person name="Zheng Q."/>
            <person name="Huang R."/>
            <person name="Yang H."/>
            <person name="Du X."/>
            <person name="Chen L."/>
            <person name="Yang M."/>
            <person name="Gaffney P.M."/>
            <person name="Wang S."/>
            <person name="Luo L."/>
            <person name="She Z."/>
            <person name="Ming Y."/>
            <person name="Huang W."/>
            <person name="Zhang S."/>
            <person name="Huang B."/>
            <person name="Zhang Y."/>
            <person name="Qu T."/>
            <person name="Ni P."/>
            <person name="Miao G."/>
            <person name="Wang J."/>
            <person name="Wang Q."/>
            <person name="Steinberg C.E."/>
            <person name="Wang H."/>
            <person name="Li N."/>
            <person name="Qian L."/>
            <person name="Zhang G."/>
            <person name="Li Y."/>
            <person name="Yang H."/>
            <person name="Liu X."/>
            <person name="Wang J."/>
            <person name="Yin Y."/>
            <person name="Wang J."/>
        </authorList>
    </citation>
    <scope>NUCLEOTIDE SEQUENCE [LARGE SCALE GENOMIC DNA]</scope>
    <source>
        <strain evidence="1">05x7-T-G4-1.051#20</strain>
    </source>
</reference>
<evidence type="ECO:0000313" key="1">
    <source>
        <dbReference type="EMBL" id="EKC24803.1"/>
    </source>
</evidence>
<accession>K1PT06</accession>
<dbReference type="HOGENOM" id="CLU_2471245_0_0_1"/>
<dbReference type="AlphaFoldDB" id="K1PT06"/>
<sequence length="88" mass="9919">MIQPKCSFTVPITYMYGMTESNEMNVVQIITWLMGYVKFVLQDSLVAIVQFGVLSRPMDYFVVTIATAAHLNATTFMDVGTMVCFSLF</sequence>
<name>K1PT06_MAGGI</name>
<dbReference type="InParanoid" id="K1PT06"/>
<dbReference type="EMBL" id="JH816344">
    <property type="protein sequence ID" value="EKC24803.1"/>
    <property type="molecule type" value="Genomic_DNA"/>
</dbReference>